<keyword evidence="2" id="KW-1185">Reference proteome</keyword>
<evidence type="ECO:0000313" key="2">
    <source>
        <dbReference type="Proteomes" id="UP001595696"/>
    </source>
</evidence>
<dbReference type="Proteomes" id="UP001595696">
    <property type="component" value="Unassembled WGS sequence"/>
</dbReference>
<sequence>MDKRGKAALAAGAAAILLLGGAGSLAFWQDSTQSGGGTITAGELALSPCVPVGATGWEDITGGTAEPVDVASFRIVPGDTLRYTCTTTVSADGDNLTATLAADTSQMFAAGSDPALRARLIDTSLTATSSSGAVLPNAQITEANDGQTVTVAARLTFDPTTPDKEAQNASVTLNAVAITLTQNTNPAP</sequence>
<organism evidence="1 2">
    <name type="scientific">Nocardia jiangsuensis</name>
    <dbReference type="NCBI Taxonomy" id="1691563"/>
    <lineage>
        <taxon>Bacteria</taxon>
        <taxon>Bacillati</taxon>
        <taxon>Actinomycetota</taxon>
        <taxon>Actinomycetes</taxon>
        <taxon>Mycobacteriales</taxon>
        <taxon>Nocardiaceae</taxon>
        <taxon>Nocardia</taxon>
    </lineage>
</organism>
<dbReference type="InterPro" id="IPR023833">
    <property type="entry name" value="Signal_pept_SipW-depend-type"/>
</dbReference>
<proteinExistence type="predicted"/>
<evidence type="ECO:0000313" key="1">
    <source>
        <dbReference type="EMBL" id="MFC3965525.1"/>
    </source>
</evidence>
<dbReference type="EMBL" id="JBHSAX010000022">
    <property type="protein sequence ID" value="MFC3965525.1"/>
    <property type="molecule type" value="Genomic_DNA"/>
</dbReference>
<dbReference type="RefSeq" id="WP_378615434.1">
    <property type="nucleotide sequence ID" value="NZ_JBHSAX010000022.1"/>
</dbReference>
<gene>
    <name evidence="1" type="ORF">ACFO0B_26340</name>
</gene>
<protein>
    <submittedName>
        <fullName evidence="1">Alternate-type signal peptide domain-containing protein</fullName>
    </submittedName>
</protein>
<accession>A0ABV8E057</accession>
<dbReference type="NCBIfam" id="TIGR04088">
    <property type="entry name" value="cognate_SipW"/>
    <property type="match status" value="1"/>
</dbReference>
<dbReference type="InterPro" id="IPR024006">
    <property type="entry name" value="Alt_signal_exp_actinobact"/>
</dbReference>
<name>A0ABV8E057_9NOCA</name>
<dbReference type="NCBIfam" id="TIGR04089">
    <property type="entry name" value="exp_by_SipW_III"/>
    <property type="match status" value="1"/>
</dbReference>
<reference evidence="2" key="1">
    <citation type="journal article" date="2019" name="Int. J. Syst. Evol. Microbiol.">
        <title>The Global Catalogue of Microorganisms (GCM) 10K type strain sequencing project: providing services to taxonomists for standard genome sequencing and annotation.</title>
        <authorList>
            <consortium name="The Broad Institute Genomics Platform"/>
            <consortium name="The Broad Institute Genome Sequencing Center for Infectious Disease"/>
            <person name="Wu L."/>
            <person name="Ma J."/>
        </authorList>
    </citation>
    <scope>NUCLEOTIDE SEQUENCE [LARGE SCALE GENOMIC DNA]</scope>
    <source>
        <strain evidence="2">CGMCC 4.7330</strain>
    </source>
</reference>
<comment type="caution">
    <text evidence="1">The sequence shown here is derived from an EMBL/GenBank/DDBJ whole genome shotgun (WGS) entry which is preliminary data.</text>
</comment>